<proteinExistence type="predicted"/>
<dbReference type="EMBL" id="BPWL01000007">
    <property type="protein sequence ID" value="GJJ12105.1"/>
    <property type="molecule type" value="Genomic_DNA"/>
</dbReference>
<reference evidence="1" key="1">
    <citation type="submission" date="2021-10" db="EMBL/GenBank/DDBJ databases">
        <title>De novo Genome Assembly of Clathrus columnatus (Basidiomycota, Fungi) Using Illumina and Nanopore Sequence Data.</title>
        <authorList>
            <person name="Ogiso-Tanaka E."/>
            <person name="Itagaki H."/>
            <person name="Hosoya T."/>
            <person name="Hosaka K."/>
        </authorList>
    </citation>
    <scope>NUCLEOTIDE SEQUENCE</scope>
    <source>
        <strain evidence="1">MO-923</strain>
    </source>
</reference>
<protein>
    <submittedName>
        <fullName evidence="1">Uncharacterized protein</fullName>
    </submittedName>
</protein>
<keyword evidence="2" id="KW-1185">Reference proteome</keyword>
<accession>A0AAV5ACM4</accession>
<gene>
    <name evidence="1" type="ORF">Clacol_006346</name>
</gene>
<evidence type="ECO:0000313" key="1">
    <source>
        <dbReference type="EMBL" id="GJJ12105.1"/>
    </source>
</evidence>
<dbReference type="AlphaFoldDB" id="A0AAV5ACM4"/>
<dbReference type="Proteomes" id="UP001050691">
    <property type="component" value="Unassembled WGS sequence"/>
</dbReference>
<sequence>MLISPAASNATLPSLWRKINKSNKNETNALTSRTRMLTIAHGEMETVKILPNSFADLEALARNWVKPPPGAPFALRVPVQFAPLHASLHDEESFQIASTGVHGLYVEVVSDTPPPEEPPPPPPPPVLEMPATFNLELAPGQVVAIDTICESDELDMSRTEDGTTVAGMFMGKLDIVHDHVAKVHKMEFTGTRLKEEEYPSDFFFDSRTLGKLTVAAKPSVAKCNLSILSPQQQYCDVTLQFSSFWKLGTTWPPAEQLSPDKAKFFLRVNPGGPLEHFESETVVTSLYYEAIPEPSAIDPLTIIGPHNSYAMPLSQFIPHISKVLEELGFSVPARTTFISNQISNFQAYKNIAYRFMSPSRLAAAIDLSVTCSPCVWTRIFLLYRGVSDDELGAFVGAGDKDVPPDHWRKIIGWTELSKQKDQFRVMETSVLEIN</sequence>
<organism evidence="1 2">
    <name type="scientific">Clathrus columnatus</name>
    <dbReference type="NCBI Taxonomy" id="1419009"/>
    <lineage>
        <taxon>Eukaryota</taxon>
        <taxon>Fungi</taxon>
        <taxon>Dikarya</taxon>
        <taxon>Basidiomycota</taxon>
        <taxon>Agaricomycotina</taxon>
        <taxon>Agaricomycetes</taxon>
        <taxon>Phallomycetidae</taxon>
        <taxon>Phallales</taxon>
        <taxon>Clathraceae</taxon>
        <taxon>Clathrus</taxon>
    </lineage>
</organism>
<evidence type="ECO:0000313" key="2">
    <source>
        <dbReference type="Proteomes" id="UP001050691"/>
    </source>
</evidence>
<comment type="caution">
    <text evidence="1">The sequence shown here is derived from an EMBL/GenBank/DDBJ whole genome shotgun (WGS) entry which is preliminary data.</text>
</comment>
<name>A0AAV5ACM4_9AGAM</name>